<dbReference type="AlphaFoldDB" id="A0A813TXT5"/>
<gene>
    <name evidence="2" type="ORF">OXX778_LOCUS7309</name>
</gene>
<keyword evidence="3" id="KW-1185">Reference proteome</keyword>
<protein>
    <submittedName>
        <fullName evidence="2">Uncharacterized protein</fullName>
    </submittedName>
</protein>
<accession>A0A813TXT5</accession>
<evidence type="ECO:0000256" key="1">
    <source>
        <dbReference type="SAM" id="SignalP"/>
    </source>
</evidence>
<feature type="signal peptide" evidence="1">
    <location>
        <begin position="1"/>
        <end position="21"/>
    </location>
</feature>
<name>A0A813TXT5_9BILA</name>
<evidence type="ECO:0000313" key="2">
    <source>
        <dbReference type="EMBL" id="CAF0817928.1"/>
    </source>
</evidence>
<organism evidence="2 3">
    <name type="scientific">Brachionus calyciflorus</name>
    <dbReference type="NCBI Taxonomy" id="104777"/>
    <lineage>
        <taxon>Eukaryota</taxon>
        <taxon>Metazoa</taxon>
        <taxon>Spiralia</taxon>
        <taxon>Gnathifera</taxon>
        <taxon>Rotifera</taxon>
        <taxon>Eurotatoria</taxon>
        <taxon>Monogononta</taxon>
        <taxon>Pseudotrocha</taxon>
        <taxon>Ploima</taxon>
        <taxon>Brachionidae</taxon>
        <taxon>Brachionus</taxon>
    </lineage>
</organism>
<keyword evidence="1" id="KW-0732">Signal</keyword>
<dbReference type="EMBL" id="CAJNOC010000925">
    <property type="protein sequence ID" value="CAF0817928.1"/>
    <property type="molecule type" value="Genomic_DNA"/>
</dbReference>
<reference evidence="2" key="1">
    <citation type="submission" date="2021-02" db="EMBL/GenBank/DDBJ databases">
        <authorList>
            <person name="Nowell W R."/>
        </authorList>
    </citation>
    <scope>NUCLEOTIDE SEQUENCE</scope>
    <source>
        <strain evidence="2">Ploen Becks lab</strain>
    </source>
</reference>
<evidence type="ECO:0000313" key="3">
    <source>
        <dbReference type="Proteomes" id="UP000663879"/>
    </source>
</evidence>
<dbReference type="PROSITE" id="PS51257">
    <property type="entry name" value="PROKAR_LIPOPROTEIN"/>
    <property type="match status" value="1"/>
</dbReference>
<comment type="caution">
    <text evidence="2">The sequence shown here is derived from an EMBL/GenBank/DDBJ whole genome shotgun (WGS) entry which is preliminary data.</text>
</comment>
<proteinExistence type="predicted"/>
<dbReference type="Proteomes" id="UP000663879">
    <property type="component" value="Unassembled WGS sequence"/>
</dbReference>
<sequence length="129" mass="14317">MIRKAIYLSIFLVFLVGGCLSYDIETLKLEKDDIEAYIQVVYGSNRAANVCCKIDPPSIPIFSNEGHLLYYQQSPCPEQYKTCCKGFISILGYCINLEVATAMLPSWQELAQSQGISLSDAIQMSGFLG</sequence>
<feature type="chain" id="PRO_5032670025" evidence="1">
    <location>
        <begin position="22"/>
        <end position="129"/>
    </location>
</feature>
<dbReference type="OrthoDB" id="9970476at2759"/>